<dbReference type="RefSeq" id="WP_377094720.1">
    <property type="nucleotide sequence ID" value="NZ_JBHSJM010000001.1"/>
</dbReference>
<dbReference type="Gene3D" id="2.40.160.20">
    <property type="match status" value="1"/>
</dbReference>
<dbReference type="SUPFAM" id="SSF56925">
    <property type="entry name" value="OMPA-like"/>
    <property type="match status" value="1"/>
</dbReference>
<comment type="caution">
    <text evidence="1">The sequence shown here is derived from an EMBL/GenBank/DDBJ whole genome shotgun (WGS) entry which is preliminary data.</text>
</comment>
<dbReference type="InterPro" id="IPR011250">
    <property type="entry name" value="OMP/PagP_B-barrel"/>
</dbReference>
<accession>A0ABW5DZ25</accession>
<evidence type="ECO:0000313" key="1">
    <source>
        <dbReference type="EMBL" id="MFD2275582.1"/>
    </source>
</evidence>
<organism evidence="1 2">
    <name type="scientific">Rubritalea spongiae</name>
    <dbReference type="NCBI Taxonomy" id="430797"/>
    <lineage>
        <taxon>Bacteria</taxon>
        <taxon>Pseudomonadati</taxon>
        <taxon>Verrucomicrobiota</taxon>
        <taxon>Verrucomicrobiia</taxon>
        <taxon>Verrucomicrobiales</taxon>
        <taxon>Rubritaleaceae</taxon>
        <taxon>Rubritalea</taxon>
    </lineage>
</organism>
<dbReference type="Proteomes" id="UP001597297">
    <property type="component" value="Unassembled WGS sequence"/>
</dbReference>
<sequence>MNKPLIAAAALTTTTICVQAQDDNQVDSFNLYGAYSAGYLFETEEALHTLRLGVEHVSTFYYLQLGTYSVDLPSDSDLESFTVSAGVTGRREFAKNFVGYIGGSLGILNAEGSESHSKDDDTVFYADAAAGFELLVSENVSFNTGIRGVYAEDANIFDYQGGVYGADGLDESFDIAVELGIIVRF</sequence>
<gene>
    <name evidence="1" type="ORF">ACFSQZ_03785</name>
</gene>
<dbReference type="EMBL" id="JBHUJC010000011">
    <property type="protein sequence ID" value="MFD2275582.1"/>
    <property type="molecule type" value="Genomic_DNA"/>
</dbReference>
<keyword evidence="2" id="KW-1185">Reference proteome</keyword>
<evidence type="ECO:0008006" key="3">
    <source>
        <dbReference type="Google" id="ProtNLM"/>
    </source>
</evidence>
<name>A0ABW5DZ25_9BACT</name>
<proteinExistence type="predicted"/>
<evidence type="ECO:0000313" key="2">
    <source>
        <dbReference type="Proteomes" id="UP001597297"/>
    </source>
</evidence>
<protein>
    <recommendedName>
        <fullName evidence="3">Outer membrane protein beta-barrel domain-containing protein</fullName>
    </recommendedName>
</protein>
<reference evidence="2" key="1">
    <citation type="journal article" date="2019" name="Int. J. Syst. Evol. Microbiol.">
        <title>The Global Catalogue of Microorganisms (GCM) 10K type strain sequencing project: providing services to taxonomists for standard genome sequencing and annotation.</title>
        <authorList>
            <consortium name="The Broad Institute Genomics Platform"/>
            <consortium name="The Broad Institute Genome Sequencing Center for Infectious Disease"/>
            <person name="Wu L."/>
            <person name="Ma J."/>
        </authorList>
    </citation>
    <scope>NUCLEOTIDE SEQUENCE [LARGE SCALE GENOMIC DNA]</scope>
    <source>
        <strain evidence="2">JCM 16545</strain>
    </source>
</reference>